<keyword evidence="2" id="KW-1185">Reference proteome</keyword>
<organism evidence="1 2">
    <name type="scientific">Hibiscus sabdariffa</name>
    <name type="common">roselle</name>
    <dbReference type="NCBI Taxonomy" id="183260"/>
    <lineage>
        <taxon>Eukaryota</taxon>
        <taxon>Viridiplantae</taxon>
        <taxon>Streptophyta</taxon>
        <taxon>Embryophyta</taxon>
        <taxon>Tracheophyta</taxon>
        <taxon>Spermatophyta</taxon>
        <taxon>Magnoliopsida</taxon>
        <taxon>eudicotyledons</taxon>
        <taxon>Gunneridae</taxon>
        <taxon>Pentapetalae</taxon>
        <taxon>rosids</taxon>
        <taxon>malvids</taxon>
        <taxon>Malvales</taxon>
        <taxon>Malvaceae</taxon>
        <taxon>Malvoideae</taxon>
        <taxon>Hibiscus</taxon>
    </lineage>
</organism>
<proteinExistence type="predicted"/>
<dbReference type="EMBL" id="JBBPBN010000069">
    <property type="protein sequence ID" value="KAK8985416.1"/>
    <property type="molecule type" value="Genomic_DNA"/>
</dbReference>
<evidence type="ECO:0000313" key="1">
    <source>
        <dbReference type="EMBL" id="KAK8985416.1"/>
    </source>
</evidence>
<evidence type="ECO:0000313" key="2">
    <source>
        <dbReference type="Proteomes" id="UP001396334"/>
    </source>
</evidence>
<comment type="caution">
    <text evidence="1">The sequence shown here is derived from an EMBL/GenBank/DDBJ whole genome shotgun (WGS) entry which is preliminary data.</text>
</comment>
<accession>A0ABR2PAE6</accession>
<gene>
    <name evidence="1" type="ORF">V6N11_068672</name>
</gene>
<dbReference type="Proteomes" id="UP001396334">
    <property type="component" value="Unassembled WGS sequence"/>
</dbReference>
<name>A0ABR2PAE6_9ROSI</name>
<sequence length="91" mass="10230">MEVVLLCKLRSMYRRLFGGLRQGAVNQEPHGAETFQETVLMRLGSSSHDVPMPCFLIIKHLLLESDSTTAVSWVILNHGNCGRCLWKLMAS</sequence>
<reference evidence="1 2" key="1">
    <citation type="journal article" date="2024" name="G3 (Bethesda)">
        <title>Genome assembly of Hibiscus sabdariffa L. provides insights into metabolisms of medicinal natural products.</title>
        <authorList>
            <person name="Kim T."/>
        </authorList>
    </citation>
    <scope>NUCLEOTIDE SEQUENCE [LARGE SCALE GENOMIC DNA]</scope>
    <source>
        <strain evidence="1">TK-2024</strain>
        <tissue evidence="1">Old leaves</tissue>
    </source>
</reference>
<protein>
    <submittedName>
        <fullName evidence="1">Uncharacterized protein</fullName>
    </submittedName>
</protein>